<keyword evidence="10 13" id="KW-0648">Protein biosynthesis</keyword>
<evidence type="ECO:0000256" key="1">
    <source>
        <dbReference type="ARBA" id="ARBA00003314"/>
    </source>
</evidence>
<feature type="compositionally biased region" description="Basic and acidic residues" evidence="14">
    <location>
        <begin position="547"/>
        <end position="560"/>
    </location>
</feature>
<dbReference type="Gene3D" id="3.40.50.620">
    <property type="entry name" value="HUPs"/>
    <property type="match status" value="1"/>
</dbReference>
<evidence type="ECO:0000313" key="17">
    <source>
        <dbReference type="Proteomes" id="UP000190229"/>
    </source>
</evidence>
<dbReference type="Pfam" id="PF01588">
    <property type="entry name" value="tRNA_bind"/>
    <property type="match status" value="1"/>
</dbReference>
<keyword evidence="11 13" id="KW-0030">Aminoacyl-tRNA synthetase</keyword>
<dbReference type="GO" id="GO:0004825">
    <property type="term" value="F:methionine-tRNA ligase activity"/>
    <property type="evidence" value="ECO:0007669"/>
    <property type="project" value="UniProtKB-UniRule"/>
</dbReference>
<keyword evidence="13" id="KW-0479">Metal-binding</keyword>
<dbReference type="EMBL" id="MWPS01000012">
    <property type="protein sequence ID" value="OPG16856.1"/>
    <property type="molecule type" value="Genomic_DNA"/>
</dbReference>
<evidence type="ECO:0000256" key="12">
    <source>
        <dbReference type="ARBA" id="ARBA00047364"/>
    </source>
</evidence>
<dbReference type="NCBIfam" id="TIGR00399">
    <property type="entry name" value="metG_C_term"/>
    <property type="match status" value="1"/>
</dbReference>
<evidence type="ECO:0000256" key="14">
    <source>
        <dbReference type="SAM" id="MobiDB-lite"/>
    </source>
</evidence>
<evidence type="ECO:0000256" key="2">
    <source>
        <dbReference type="ARBA" id="ARBA00004496"/>
    </source>
</evidence>
<feature type="binding site" evidence="13">
    <location>
        <position position="131"/>
    </location>
    <ligand>
        <name>Zn(2+)</name>
        <dbReference type="ChEBI" id="CHEBI:29105"/>
    </ligand>
</feature>
<dbReference type="PANTHER" id="PTHR43326">
    <property type="entry name" value="METHIONYL-TRNA SYNTHETASE"/>
    <property type="match status" value="1"/>
</dbReference>
<evidence type="ECO:0000256" key="10">
    <source>
        <dbReference type="ARBA" id="ARBA00022917"/>
    </source>
</evidence>
<evidence type="ECO:0000256" key="13">
    <source>
        <dbReference type="HAMAP-Rule" id="MF_01228"/>
    </source>
</evidence>
<feature type="domain" description="TRNA-binding" evidence="15">
    <location>
        <begin position="574"/>
        <end position="674"/>
    </location>
</feature>
<dbReference type="CDD" id="cd02800">
    <property type="entry name" value="tRNA_bind_EcMetRS_like"/>
    <property type="match status" value="1"/>
</dbReference>
<dbReference type="SUPFAM" id="SSF52374">
    <property type="entry name" value="Nucleotidylyl transferase"/>
    <property type="match status" value="1"/>
</dbReference>
<keyword evidence="8 13" id="KW-0067">ATP-binding</keyword>
<dbReference type="CDD" id="cd00814">
    <property type="entry name" value="MetRS_core"/>
    <property type="match status" value="1"/>
</dbReference>
<dbReference type="InterPro" id="IPR004495">
    <property type="entry name" value="Met-tRNA-synth_bsu_C"/>
</dbReference>
<dbReference type="GO" id="GO:0005737">
    <property type="term" value="C:cytoplasm"/>
    <property type="evidence" value="ECO:0007669"/>
    <property type="project" value="UniProtKB-SubCell"/>
</dbReference>
<comment type="subcellular location">
    <subcellularLocation>
        <location evidence="2 13">Cytoplasm</location>
    </subcellularLocation>
</comment>
<keyword evidence="17" id="KW-1185">Reference proteome</keyword>
<feature type="region of interest" description="Disordered" evidence="14">
    <location>
        <begin position="527"/>
        <end position="560"/>
    </location>
</feature>
<dbReference type="InterPro" id="IPR023457">
    <property type="entry name" value="Met-tRNA_synth_2"/>
</dbReference>
<evidence type="ECO:0000256" key="8">
    <source>
        <dbReference type="ARBA" id="ARBA00022840"/>
    </source>
</evidence>
<dbReference type="NCBIfam" id="NF008900">
    <property type="entry name" value="PRK12267.1"/>
    <property type="match status" value="1"/>
</dbReference>
<dbReference type="GO" id="GO:0005524">
    <property type="term" value="F:ATP binding"/>
    <property type="evidence" value="ECO:0007669"/>
    <property type="project" value="UniProtKB-UniRule"/>
</dbReference>
<dbReference type="GO" id="GO:0046872">
    <property type="term" value="F:metal ion binding"/>
    <property type="evidence" value="ECO:0007669"/>
    <property type="project" value="UniProtKB-KW"/>
</dbReference>
<feature type="short sequence motif" description="'KMSKS' region" evidence="13">
    <location>
        <begin position="301"/>
        <end position="305"/>
    </location>
</feature>
<comment type="catalytic activity">
    <reaction evidence="12 13">
        <text>tRNA(Met) + L-methionine + ATP = L-methionyl-tRNA(Met) + AMP + diphosphate</text>
        <dbReference type="Rhea" id="RHEA:13481"/>
        <dbReference type="Rhea" id="RHEA-COMP:9667"/>
        <dbReference type="Rhea" id="RHEA-COMP:9698"/>
        <dbReference type="ChEBI" id="CHEBI:30616"/>
        <dbReference type="ChEBI" id="CHEBI:33019"/>
        <dbReference type="ChEBI" id="CHEBI:57844"/>
        <dbReference type="ChEBI" id="CHEBI:78442"/>
        <dbReference type="ChEBI" id="CHEBI:78530"/>
        <dbReference type="ChEBI" id="CHEBI:456215"/>
        <dbReference type="EC" id="6.1.1.10"/>
    </reaction>
</comment>
<comment type="caution">
    <text evidence="13">Lacks conserved residue(s) required for the propagation of feature annotation.</text>
</comment>
<dbReference type="GO" id="GO:0006431">
    <property type="term" value="P:methionyl-tRNA aminoacylation"/>
    <property type="evidence" value="ECO:0007669"/>
    <property type="project" value="UniProtKB-UniRule"/>
</dbReference>
<dbReference type="InterPro" id="IPR015413">
    <property type="entry name" value="Methionyl/Leucyl_tRNA_Synth"/>
</dbReference>
<keyword evidence="7 13" id="KW-0547">Nucleotide-binding</keyword>
<comment type="similarity">
    <text evidence="13">Belongs to the class-I aminoacyl-tRNA synthetase family. MetG type 2A subfamily.</text>
</comment>
<dbReference type="PANTHER" id="PTHR43326:SF1">
    <property type="entry name" value="METHIONINE--TRNA LIGASE, MITOCHONDRIAL"/>
    <property type="match status" value="1"/>
</dbReference>
<dbReference type="InterPro" id="IPR033911">
    <property type="entry name" value="MetRS_core"/>
</dbReference>
<dbReference type="InterPro" id="IPR012340">
    <property type="entry name" value="NA-bd_OB-fold"/>
</dbReference>
<evidence type="ECO:0000256" key="7">
    <source>
        <dbReference type="ARBA" id="ARBA00022741"/>
    </source>
</evidence>
<feature type="binding site" evidence="13">
    <location>
        <position position="128"/>
    </location>
    <ligand>
        <name>Zn(2+)</name>
        <dbReference type="ChEBI" id="CHEBI:29105"/>
    </ligand>
</feature>
<keyword evidence="5 13" id="KW-0820">tRNA-binding</keyword>
<proteinExistence type="inferred from homology"/>
<dbReference type="PRINTS" id="PR01041">
    <property type="entry name" value="TRNASYNTHMET"/>
</dbReference>
<evidence type="ECO:0000313" key="16">
    <source>
        <dbReference type="EMBL" id="OPG16856.1"/>
    </source>
</evidence>
<accession>A0A1V4EVA2</accession>
<comment type="subunit">
    <text evidence="3 13">Homodimer.</text>
</comment>
<dbReference type="NCBIfam" id="TIGR00398">
    <property type="entry name" value="metG"/>
    <property type="match status" value="1"/>
</dbReference>
<dbReference type="CDD" id="cd07957">
    <property type="entry name" value="Anticodon_Ia_Met"/>
    <property type="match status" value="1"/>
</dbReference>
<dbReference type="Gene3D" id="1.10.730.10">
    <property type="entry name" value="Isoleucyl-tRNA Synthetase, Domain 1"/>
    <property type="match status" value="1"/>
</dbReference>
<feature type="binding site" evidence="13">
    <location>
        <position position="145"/>
    </location>
    <ligand>
        <name>Zn(2+)</name>
        <dbReference type="ChEBI" id="CHEBI:29105"/>
    </ligand>
</feature>
<dbReference type="InterPro" id="IPR041872">
    <property type="entry name" value="Anticodon_Met"/>
</dbReference>
<dbReference type="InterPro" id="IPR014729">
    <property type="entry name" value="Rossmann-like_a/b/a_fold"/>
</dbReference>
<dbReference type="Pfam" id="PF09334">
    <property type="entry name" value="tRNA-synt_1g"/>
    <property type="match status" value="2"/>
</dbReference>
<comment type="function">
    <text evidence="1 13">Is required not only for elongation of protein synthesis but also for the initiation of all mRNA translation through initiator tRNA(fMet) aminoacylation.</text>
</comment>
<comment type="cofactor">
    <cofactor evidence="13">
        <name>Zn(2+)</name>
        <dbReference type="ChEBI" id="CHEBI:29105"/>
    </cofactor>
    <text evidence="13">Binds 1 zinc ion per subunit.</text>
</comment>
<dbReference type="InterPro" id="IPR014758">
    <property type="entry name" value="Met-tRNA_synth"/>
</dbReference>
<feature type="binding site" evidence="13">
    <location>
        <position position="148"/>
    </location>
    <ligand>
        <name>Zn(2+)</name>
        <dbReference type="ChEBI" id="CHEBI:29105"/>
    </ligand>
</feature>
<dbReference type="FunFam" id="1.10.730.10:FF:000026">
    <property type="entry name" value="Methionine--tRNA ligase"/>
    <property type="match status" value="1"/>
</dbReference>
<protein>
    <recommendedName>
        <fullName evidence="13">Methionine--tRNA ligase</fullName>
        <ecNumber evidence="13">6.1.1.10</ecNumber>
    </recommendedName>
    <alternativeName>
        <fullName evidence="13">Methionyl-tRNA synthetase</fullName>
        <shortName evidence="13">MetRS</shortName>
    </alternativeName>
</protein>
<organism evidence="16 17">
    <name type="scientific">Ferroacidibacillus organovorans</name>
    <dbReference type="NCBI Taxonomy" id="1765683"/>
    <lineage>
        <taxon>Bacteria</taxon>
        <taxon>Bacillati</taxon>
        <taxon>Bacillota</taxon>
        <taxon>Bacilli</taxon>
        <taxon>Bacillales</taxon>
        <taxon>Alicyclobacillaceae</taxon>
        <taxon>Ferroacidibacillus</taxon>
    </lineage>
</organism>
<dbReference type="InterPro" id="IPR009080">
    <property type="entry name" value="tRNAsynth_Ia_anticodon-bd"/>
</dbReference>
<dbReference type="InterPro" id="IPR002547">
    <property type="entry name" value="tRNA-bd_dom"/>
</dbReference>
<evidence type="ECO:0000259" key="15">
    <source>
        <dbReference type="PROSITE" id="PS50886"/>
    </source>
</evidence>
<evidence type="ECO:0000256" key="3">
    <source>
        <dbReference type="ARBA" id="ARBA00011738"/>
    </source>
</evidence>
<dbReference type="AlphaFoldDB" id="A0A1V4EVA2"/>
<keyword evidence="13" id="KW-0862">Zinc</keyword>
<evidence type="ECO:0000256" key="5">
    <source>
        <dbReference type="ARBA" id="ARBA00022555"/>
    </source>
</evidence>
<dbReference type="EC" id="6.1.1.10" evidence="13"/>
<reference evidence="16 17" key="1">
    <citation type="submission" date="2017-02" db="EMBL/GenBank/DDBJ databases">
        <title>Draft genome of Acidibacillus ferrooxidans Huett2.</title>
        <authorList>
            <person name="Schopf S."/>
        </authorList>
    </citation>
    <scope>NUCLEOTIDE SEQUENCE [LARGE SCALE GENOMIC DNA]</scope>
    <source>
        <strain evidence="16 17">Huett2</strain>
    </source>
</reference>
<dbReference type="PROSITE" id="PS50886">
    <property type="entry name" value="TRBD"/>
    <property type="match status" value="1"/>
</dbReference>
<dbReference type="Proteomes" id="UP000190229">
    <property type="component" value="Unassembled WGS sequence"/>
</dbReference>
<evidence type="ECO:0000256" key="6">
    <source>
        <dbReference type="ARBA" id="ARBA00022598"/>
    </source>
</evidence>
<dbReference type="Pfam" id="PF19303">
    <property type="entry name" value="Anticodon_3"/>
    <property type="match status" value="1"/>
</dbReference>
<keyword evidence="4 13" id="KW-0963">Cytoplasm</keyword>
<comment type="caution">
    <text evidence="16">The sequence shown here is derived from an EMBL/GenBank/DDBJ whole genome shotgun (WGS) entry which is preliminary data.</text>
</comment>
<dbReference type="Gene3D" id="2.170.220.10">
    <property type="match status" value="1"/>
</dbReference>
<dbReference type="InterPro" id="IPR001412">
    <property type="entry name" value="aa-tRNA-synth_I_CS"/>
</dbReference>
<dbReference type="SUPFAM" id="SSF47323">
    <property type="entry name" value="Anticodon-binding domain of a subclass of class I aminoacyl-tRNA synthetases"/>
    <property type="match status" value="1"/>
</dbReference>
<evidence type="ECO:0000256" key="11">
    <source>
        <dbReference type="ARBA" id="ARBA00023146"/>
    </source>
</evidence>
<name>A0A1V4EVA2_9BACL</name>
<gene>
    <name evidence="13" type="primary">metG</name>
    <name evidence="16" type="ORF">B2M26_04430</name>
</gene>
<dbReference type="SUPFAM" id="SSF50249">
    <property type="entry name" value="Nucleic acid-binding proteins"/>
    <property type="match status" value="1"/>
</dbReference>
<dbReference type="HAMAP" id="MF_01228">
    <property type="entry name" value="Met_tRNA_synth_type2"/>
    <property type="match status" value="1"/>
</dbReference>
<dbReference type="Gene3D" id="2.40.50.140">
    <property type="entry name" value="Nucleic acid-binding proteins"/>
    <property type="match status" value="1"/>
</dbReference>
<dbReference type="FunFam" id="2.40.50.140:FF:000042">
    <property type="entry name" value="Methionine--tRNA ligase"/>
    <property type="match status" value="1"/>
</dbReference>
<keyword evidence="9 13" id="KW-0694">RNA-binding</keyword>
<evidence type="ECO:0000256" key="4">
    <source>
        <dbReference type="ARBA" id="ARBA00022490"/>
    </source>
</evidence>
<dbReference type="PROSITE" id="PS00178">
    <property type="entry name" value="AA_TRNA_LIGASE_I"/>
    <property type="match status" value="1"/>
</dbReference>
<sequence length="674" mass="76113">MGKPTFYITTPIYYPNDKLHVGHAYSTTVVDTMARYKRLRGYDVLFLTGTDEHGQKLLRRAETVGQAPQAFIDGIVAGIKALWERLDISYDDFLRTTDERHKMRVQRIFSKLLEKGDIYLGEYEGWYCTSCESYWTERQLSDGKCPDCAGPVERFREQSYFFRMHQYADRLIAYYEEHPEFIYPESRKQEMLSNFLLPGLEDLCISRSAMPWGIPVPNDPERVIYVWLDALTNYITALGYPFIEDERDELFSRYWPADAHVMAKEIVRFHAIYWPIMLMALDLPLPKRIVGHGWLLMKDGKMSKSKGNVIDPNALIDRYGSDALRYFLLREFSFGQDGVFTLEAIVERMNYDLANDFGNLVHRTLSMVERFCDGRVPVPGALTELEREISDLMKTCKRQAEAALDAFDYSGALAQIWMIIRRGNQYVDETAPWALNKRGETERLNTVMYFACEMIRTVAILVAPFMPKTPAAVFAKLGLPSDTAMNWDDAAVYGVLQSGIAIAKGDPLFPRLDVAEEMTALQAVMGKSTEGGNSVEQTKDAMSNEAAQKEPAQKDITAHETQPEGIARLIDIDDFAKVELRVAGVVAAERVPKADKLLRLELDLGSEKRQVVSGIAKYYEPSDLIGQKVIVVANLKPVKLRGVESHGMILAASHGDQLVLATVSGDIPLGAIVK</sequence>
<feature type="short sequence motif" description="'HIGH' region" evidence="13">
    <location>
        <begin position="13"/>
        <end position="23"/>
    </location>
</feature>
<keyword evidence="6 13" id="KW-0436">Ligase</keyword>
<dbReference type="GO" id="GO:0000049">
    <property type="term" value="F:tRNA binding"/>
    <property type="evidence" value="ECO:0007669"/>
    <property type="project" value="UniProtKB-UniRule"/>
</dbReference>
<evidence type="ECO:0000256" key="9">
    <source>
        <dbReference type="ARBA" id="ARBA00022884"/>
    </source>
</evidence>
<dbReference type="FunFam" id="2.170.220.10:FF:000002">
    <property type="entry name" value="Methionine--tRNA ligase"/>
    <property type="match status" value="1"/>
</dbReference>